<keyword evidence="4 6" id="KW-0520">NAD</keyword>
<evidence type="ECO:0000256" key="5">
    <source>
        <dbReference type="ARBA" id="ARBA00047925"/>
    </source>
</evidence>
<dbReference type="Pfam" id="PF01513">
    <property type="entry name" value="NAD_kinase"/>
    <property type="match status" value="1"/>
</dbReference>
<dbReference type="GO" id="GO:0051287">
    <property type="term" value="F:NAD binding"/>
    <property type="evidence" value="ECO:0007669"/>
    <property type="project" value="UniProtKB-ARBA"/>
</dbReference>
<feature type="binding site" evidence="6">
    <location>
        <position position="176"/>
    </location>
    <ligand>
        <name>NAD(+)</name>
        <dbReference type="ChEBI" id="CHEBI:57540"/>
    </ligand>
</feature>
<dbReference type="HAMAP" id="MF_00361">
    <property type="entry name" value="NAD_kinase"/>
    <property type="match status" value="1"/>
</dbReference>
<dbReference type="Proteomes" id="UP000178606">
    <property type="component" value="Unassembled WGS sequence"/>
</dbReference>
<keyword evidence="6" id="KW-0547">Nucleotide-binding</keyword>
<feature type="binding site" evidence="6">
    <location>
        <position position="73"/>
    </location>
    <ligand>
        <name>NAD(+)</name>
        <dbReference type="ChEBI" id="CHEBI:57540"/>
    </ligand>
</feature>
<keyword evidence="1 6" id="KW-0808">Transferase</keyword>
<reference evidence="7 8" key="1">
    <citation type="journal article" date="2016" name="Nat. Commun.">
        <title>Thousands of microbial genomes shed light on interconnected biogeochemical processes in an aquifer system.</title>
        <authorList>
            <person name="Anantharaman K."/>
            <person name="Brown C.T."/>
            <person name="Hug L.A."/>
            <person name="Sharon I."/>
            <person name="Castelle C.J."/>
            <person name="Probst A.J."/>
            <person name="Thomas B.C."/>
            <person name="Singh A."/>
            <person name="Wilkins M.J."/>
            <person name="Karaoz U."/>
            <person name="Brodie E.L."/>
            <person name="Williams K.H."/>
            <person name="Hubbard S.S."/>
            <person name="Banfield J.F."/>
        </authorList>
    </citation>
    <scope>NUCLEOTIDE SEQUENCE [LARGE SCALE GENOMIC DNA]</scope>
    <source>
        <strain evidence="8">RIFCSPLOWO2_12_FULL_64_10</strain>
    </source>
</reference>
<evidence type="ECO:0000256" key="2">
    <source>
        <dbReference type="ARBA" id="ARBA00022777"/>
    </source>
</evidence>
<feature type="binding site" evidence="6">
    <location>
        <position position="168"/>
    </location>
    <ligand>
        <name>NAD(+)</name>
        <dbReference type="ChEBI" id="CHEBI:57540"/>
    </ligand>
</feature>
<dbReference type="InterPro" id="IPR016064">
    <property type="entry name" value="NAD/diacylglycerol_kinase_sf"/>
</dbReference>
<dbReference type="GO" id="GO:0019674">
    <property type="term" value="P:NAD+ metabolic process"/>
    <property type="evidence" value="ECO:0007669"/>
    <property type="project" value="InterPro"/>
</dbReference>
<organism evidence="7 8">
    <name type="scientific">Handelsmanbacteria sp. (strain RIFCSPLOWO2_12_FULL_64_10)</name>
    <dbReference type="NCBI Taxonomy" id="1817868"/>
    <lineage>
        <taxon>Bacteria</taxon>
        <taxon>Candidatus Handelsmaniibacteriota</taxon>
    </lineage>
</organism>
<dbReference type="GO" id="GO:0006741">
    <property type="term" value="P:NADP+ biosynthetic process"/>
    <property type="evidence" value="ECO:0007669"/>
    <property type="project" value="UniProtKB-UniRule"/>
</dbReference>
<dbReference type="EC" id="2.7.1.23" evidence="6"/>
<dbReference type="InterPro" id="IPR002504">
    <property type="entry name" value="NADK"/>
</dbReference>
<feature type="binding site" evidence="6">
    <location>
        <begin position="68"/>
        <end position="69"/>
    </location>
    <ligand>
        <name>NAD(+)</name>
        <dbReference type="ChEBI" id="CHEBI:57540"/>
    </ligand>
</feature>
<dbReference type="GO" id="GO:0046872">
    <property type="term" value="F:metal ion binding"/>
    <property type="evidence" value="ECO:0007669"/>
    <property type="project" value="UniProtKB-UniRule"/>
</dbReference>
<evidence type="ECO:0000256" key="3">
    <source>
        <dbReference type="ARBA" id="ARBA00022857"/>
    </source>
</evidence>
<proteinExistence type="inferred from homology"/>
<gene>
    <name evidence="6" type="primary">nadK</name>
    <name evidence="7" type="ORF">A3F84_07920</name>
</gene>
<dbReference type="Gene3D" id="2.60.200.30">
    <property type="entry name" value="Probable inorganic polyphosphate/atp-NAD kinase, domain 2"/>
    <property type="match status" value="1"/>
</dbReference>
<feature type="binding site" evidence="6">
    <location>
        <begin position="179"/>
        <end position="184"/>
    </location>
    <ligand>
        <name>NAD(+)</name>
        <dbReference type="ChEBI" id="CHEBI:57540"/>
    </ligand>
</feature>
<evidence type="ECO:0000256" key="1">
    <source>
        <dbReference type="ARBA" id="ARBA00022679"/>
    </source>
</evidence>
<dbReference type="GO" id="GO:0005737">
    <property type="term" value="C:cytoplasm"/>
    <property type="evidence" value="ECO:0007669"/>
    <property type="project" value="UniProtKB-SubCell"/>
</dbReference>
<feature type="binding site" evidence="6">
    <location>
        <position position="149"/>
    </location>
    <ligand>
        <name>NAD(+)</name>
        <dbReference type="ChEBI" id="CHEBI:57540"/>
    </ligand>
</feature>
<keyword evidence="6" id="KW-0067">ATP-binding</keyword>
<dbReference type="AlphaFoldDB" id="A0A1F6CAU0"/>
<evidence type="ECO:0000313" key="8">
    <source>
        <dbReference type="Proteomes" id="UP000178606"/>
    </source>
</evidence>
<dbReference type="Gene3D" id="3.40.50.10330">
    <property type="entry name" value="Probable inorganic polyphosphate/atp-NAD kinase, domain 1"/>
    <property type="match status" value="1"/>
</dbReference>
<dbReference type="EMBL" id="MFKF01000328">
    <property type="protein sequence ID" value="OGG46289.1"/>
    <property type="molecule type" value="Genomic_DNA"/>
</dbReference>
<evidence type="ECO:0000313" key="7">
    <source>
        <dbReference type="EMBL" id="OGG46289.1"/>
    </source>
</evidence>
<comment type="caution">
    <text evidence="7">The sequence shown here is derived from an EMBL/GenBank/DDBJ whole genome shotgun (WGS) entry which is preliminary data.</text>
</comment>
<comment type="cofactor">
    <cofactor evidence="6">
        <name>a divalent metal cation</name>
        <dbReference type="ChEBI" id="CHEBI:60240"/>
    </cofactor>
</comment>
<dbReference type="GO" id="GO:0005524">
    <property type="term" value="F:ATP binding"/>
    <property type="evidence" value="ECO:0007669"/>
    <property type="project" value="UniProtKB-KW"/>
</dbReference>
<keyword evidence="6" id="KW-0963">Cytoplasm</keyword>
<evidence type="ECO:0000256" key="6">
    <source>
        <dbReference type="HAMAP-Rule" id="MF_00361"/>
    </source>
</evidence>
<feature type="binding site" evidence="6">
    <location>
        <begin position="138"/>
        <end position="139"/>
    </location>
    <ligand>
        <name>NAD(+)</name>
        <dbReference type="ChEBI" id="CHEBI:57540"/>
    </ligand>
</feature>
<dbReference type="PANTHER" id="PTHR20275:SF0">
    <property type="entry name" value="NAD KINASE"/>
    <property type="match status" value="1"/>
</dbReference>
<protein>
    <recommendedName>
        <fullName evidence="6">NAD kinase</fullName>
        <ecNumber evidence="6">2.7.1.23</ecNumber>
    </recommendedName>
    <alternativeName>
        <fullName evidence="6">ATP-dependent NAD kinase</fullName>
    </alternativeName>
</protein>
<evidence type="ECO:0000256" key="4">
    <source>
        <dbReference type="ARBA" id="ARBA00023027"/>
    </source>
</evidence>
<dbReference type="Pfam" id="PF20143">
    <property type="entry name" value="NAD_kinase_C"/>
    <property type="match status" value="1"/>
</dbReference>
<feature type="active site" description="Proton acceptor" evidence="6">
    <location>
        <position position="68"/>
    </location>
</feature>
<dbReference type="InterPro" id="IPR017437">
    <property type="entry name" value="ATP-NAD_kinase_PpnK-typ_C"/>
</dbReference>
<accession>A0A1F6CAU0</accession>
<keyword evidence="2 6" id="KW-0418">Kinase</keyword>
<name>A0A1F6CAU0_HANXR</name>
<sequence>MKRIGIVGNPQRREIARTIDRFADMARKSRVEVWVDEDLAGLCRGGDGFCKREAMRQGADVVVAFGGDGTILRAAAAVGAAGVPILGVNLGRLGFLAEAGADELEGSLERLLKGDYRVEERMTLEGRVGDGRPFFALNDVVIEKGACSRVVSIEAWMSDEQVSAFSGNGIVVATPVGSTGYSLSAGGPVVHPSLDAIILTPICPHSLSMRPLIVPGDQVVRVRVRADHSELMLASDGVTASPLKSGDEISVHRAAHKVKLINLKGLSFYELLSRKLAWSLNGRD</sequence>
<keyword evidence="3 6" id="KW-0521">NADP</keyword>
<comment type="function">
    <text evidence="6">Involved in the regulation of the intracellular balance of NAD and NADP, and is a key enzyme in the biosynthesis of NADP. Catalyzes specifically the phosphorylation on 2'-hydroxyl of the adenosine moiety of NAD to yield NADP.</text>
</comment>
<dbReference type="PANTHER" id="PTHR20275">
    <property type="entry name" value="NAD KINASE"/>
    <property type="match status" value="1"/>
</dbReference>
<dbReference type="SUPFAM" id="SSF111331">
    <property type="entry name" value="NAD kinase/diacylglycerol kinase-like"/>
    <property type="match status" value="1"/>
</dbReference>
<dbReference type="GO" id="GO:0003951">
    <property type="term" value="F:NAD+ kinase activity"/>
    <property type="evidence" value="ECO:0007669"/>
    <property type="project" value="UniProtKB-UniRule"/>
</dbReference>
<comment type="subcellular location">
    <subcellularLocation>
        <location evidence="6">Cytoplasm</location>
    </subcellularLocation>
</comment>
<comment type="similarity">
    <text evidence="6">Belongs to the NAD kinase family.</text>
</comment>
<dbReference type="InterPro" id="IPR017438">
    <property type="entry name" value="ATP-NAD_kinase_N"/>
</dbReference>
<comment type="caution">
    <text evidence="6">Lacks conserved residue(s) required for the propagation of feature annotation.</text>
</comment>
<comment type="catalytic activity">
    <reaction evidence="5 6">
        <text>NAD(+) + ATP = ADP + NADP(+) + H(+)</text>
        <dbReference type="Rhea" id="RHEA:18629"/>
        <dbReference type="ChEBI" id="CHEBI:15378"/>
        <dbReference type="ChEBI" id="CHEBI:30616"/>
        <dbReference type="ChEBI" id="CHEBI:57540"/>
        <dbReference type="ChEBI" id="CHEBI:58349"/>
        <dbReference type="ChEBI" id="CHEBI:456216"/>
        <dbReference type="EC" id="2.7.1.23"/>
    </reaction>
</comment>